<dbReference type="Proteomes" id="UP000593564">
    <property type="component" value="Unassembled WGS sequence"/>
</dbReference>
<reference evidence="1 2" key="2">
    <citation type="submission" date="2020-07" db="EMBL/GenBank/DDBJ databases">
        <title>Genome assembly of wild tea tree DASZ reveals pedigree and selection history of tea varieties.</title>
        <authorList>
            <person name="Zhang W."/>
        </authorList>
    </citation>
    <scope>NUCLEOTIDE SEQUENCE [LARGE SCALE GENOMIC DNA]</scope>
    <source>
        <strain evidence="2">cv. G240</strain>
        <tissue evidence="1">Leaf</tissue>
    </source>
</reference>
<dbReference type="AlphaFoldDB" id="A0A7J7G8K0"/>
<dbReference type="EMBL" id="JACBKZ010000012">
    <property type="protein sequence ID" value="KAF5936937.1"/>
    <property type="molecule type" value="Genomic_DNA"/>
</dbReference>
<reference evidence="2" key="1">
    <citation type="journal article" date="2020" name="Nat. Commun.">
        <title>Genome assembly of wild tea tree DASZ reveals pedigree and selection history of tea varieties.</title>
        <authorList>
            <person name="Zhang W."/>
            <person name="Zhang Y."/>
            <person name="Qiu H."/>
            <person name="Guo Y."/>
            <person name="Wan H."/>
            <person name="Zhang X."/>
            <person name="Scossa F."/>
            <person name="Alseekh S."/>
            <person name="Zhang Q."/>
            <person name="Wang P."/>
            <person name="Xu L."/>
            <person name="Schmidt M.H."/>
            <person name="Jia X."/>
            <person name="Li D."/>
            <person name="Zhu A."/>
            <person name="Guo F."/>
            <person name="Chen W."/>
            <person name="Ni D."/>
            <person name="Usadel B."/>
            <person name="Fernie A.R."/>
            <person name="Wen W."/>
        </authorList>
    </citation>
    <scope>NUCLEOTIDE SEQUENCE [LARGE SCALE GENOMIC DNA]</scope>
    <source>
        <strain evidence="2">cv. G240</strain>
    </source>
</reference>
<evidence type="ECO:0000313" key="2">
    <source>
        <dbReference type="Proteomes" id="UP000593564"/>
    </source>
</evidence>
<organism evidence="1 2">
    <name type="scientific">Camellia sinensis</name>
    <name type="common">Tea plant</name>
    <name type="synonym">Thea sinensis</name>
    <dbReference type="NCBI Taxonomy" id="4442"/>
    <lineage>
        <taxon>Eukaryota</taxon>
        <taxon>Viridiplantae</taxon>
        <taxon>Streptophyta</taxon>
        <taxon>Embryophyta</taxon>
        <taxon>Tracheophyta</taxon>
        <taxon>Spermatophyta</taxon>
        <taxon>Magnoliopsida</taxon>
        <taxon>eudicotyledons</taxon>
        <taxon>Gunneridae</taxon>
        <taxon>Pentapetalae</taxon>
        <taxon>asterids</taxon>
        <taxon>Ericales</taxon>
        <taxon>Theaceae</taxon>
        <taxon>Camellia</taxon>
    </lineage>
</organism>
<accession>A0A7J7G8K0</accession>
<keyword evidence="2" id="KW-1185">Reference proteome</keyword>
<gene>
    <name evidence="1" type="ORF">HYC85_024443</name>
</gene>
<evidence type="ECO:0000313" key="1">
    <source>
        <dbReference type="EMBL" id="KAF5936937.1"/>
    </source>
</evidence>
<sequence length="129" mass="14311">MLVGGHRSEERVGQATELRENVLKSNSMMEDQPSQFTELAVDGGTAAAEDATEMWRPNSESVEVKNSLTKLNSTTIRRKNEQSSLIQKTPKKPMTLDMKENAPQSIKREHLGSTAVRSTTRRHALGCNS</sequence>
<protein>
    <submittedName>
        <fullName evidence="1">Uncharacterized protein</fullName>
    </submittedName>
</protein>
<comment type="caution">
    <text evidence="1">The sequence shown here is derived from an EMBL/GenBank/DDBJ whole genome shotgun (WGS) entry which is preliminary data.</text>
</comment>
<name>A0A7J7G8K0_CAMSI</name>
<proteinExistence type="predicted"/>